<dbReference type="GO" id="GO:0006915">
    <property type="term" value="P:apoptotic process"/>
    <property type="evidence" value="ECO:0007669"/>
    <property type="project" value="UniProtKB-KW"/>
</dbReference>
<evidence type="ECO:0000256" key="7">
    <source>
        <dbReference type="SAM" id="MobiDB-lite"/>
    </source>
</evidence>
<protein>
    <recommendedName>
        <fullName evidence="8">RING-type domain-containing protein</fullName>
    </recommendedName>
</protein>
<dbReference type="FunFam" id="1.10.1170.10:FF:000002">
    <property type="entry name" value="Baculoviral IAP repeat containing 7"/>
    <property type="match status" value="1"/>
</dbReference>
<dbReference type="GO" id="GO:0031398">
    <property type="term" value="P:positive regulation of protein ubiquitination"/>
    <property type="evidence" value="ECO:0007669"/>
    <property type="project" value="TreeGrafter"/>
</dbReference>
<dbReference type="InterPro" id="IPR050784">
    <property type="entry name" value="IAP"/>
</dbReference>
<evidence type="ECO:0000313" key="9">
    <source>
        <dbReference type="EMBL" id="KAJ9599517.1"/>
    </source>
</evidence>
<dbReference type="Gene3D" id="1.10.1170.10">
    <property type="entry name" value="Inhibitor Of Apoptosis Protein (2mihbC-IAP-1), Chain A"/>
    <property type="match status" value="4"/>
</dbReference>
<dbReference type="GO" id="GO:0070936">
    <property type="term" value="P:protein K48-linked ubiquitination"/>
    <property type="evidence" value="ECO:0007669"/>
    <property type="project" value="UniProtKB-ARBA"/>
</dbReference>
<dbReference type="Gene3D" id="1.10.533.10">
    <property type="entry name" value="Death Domain, Fas"/>
    <property type="match status" value="1"/>
</dbReference>
<keyword evidence="2" id="KW-0053">Apoptosis</keyword>
<accession>A0AAD8ERY0</accession>
<keyword evidence="10" id="KW-1185">Reference proteome</keyword>
<feature type="region of interest" description="Disordered" evidence="7">
    <location>
        <begin position="414"/>
        <end position="495"/>
    </location>
</feature>
<feature type="compositionally biased region" description="Basic and acidic residues" evidence="7">
    <location>
        <begin position="466"/>
        <end position="483"/>
    </location>
</feature>
<feature type="domain" description="RING-type" evidence="8">
    <location>
        <begin position="509"/>
        <end position="544"/>
    </location>
</feature>
<dbReference type="InterPro" id="IPR011029">
    <property type="entry name" value="DEATH-like_dom_sf"/>
</dbReference>
<dbReference type="FunFam" id="1.10.1170.10:FF:000003">
    <property type="entry name" value="E3 ubiquitin-protein ligase XIAP"/>
    <property type="match status" value="1"/>
</dbReference>
<dbReference type="CDD" id="cd16713">
    <property type="entry name" value="RING-HC_BIRC2_3_7"/>
    <property type="match status" value="1"/>
</dbReference>
<keyword evidence="5" id="KW-0862">Zinc</keyword>
<dbReference type="GO" id="GO:0089720">
    <property type="term" value="F:caspase binding"/>
    <property type="evidence" value="ECO:0007669"/>
    <property type="project" value="UniProtKB-ARBA"/>
</dbReference>
<dbReference type="GO" id="GO:0051726">
    <property type="term" value="P:regulation of cell cycle"/>
    <property type="evidence" value="ECO:0007669"/>
    <property type="project" value="TreeGrafter"/>
</dbReference>
<dbReference type="SUPFAM" id="SSF57924">
    <property type="entry name" value="Inhibitor of apoptosis (IAP) repeat"/>
    <property type="match status" value="3"/>
</dbReference>
<dbReference type="InterPro" id="IPR001841">
    <property type="entry name" value="Znf_RING"/>
</dbReference>
<dbReference type="GO" id="GO:0061630">
    <property type="term" value="F:ubiquitin protein ligase activity"/>
    <property type="evidence" value="ECO:0007669"/>
    <property type="project" value="TreeGrafter"/>
</dbReference>
<evidence type="ECO:0000256" key="6">
    <source>
        <dbReference type="PROSITE-ProRule" id="PRU00175"/>
    </source>
</evidence>
<comment type="caution">
    <text evidence="9">The sequence shown here is derived from an EMBL/GenBank/DDBJ whole genome shotgun (WGS) entry which is preliminary data.</text>
</comment>
<dbReference type="GO" id="GO:0005829">
    <property type="term" value="C:cytosol"/>
    <property type="evidence" value="ECO:0007669"/>
    <property type="project" value="UniProtKB-ARBA"/>
</dbReference>
<dbReference type="GO" id="GO:0005634">
    <property type="term" value="C:nucleus"/>
    <property type="evidence" value="ECO:0007669"/>
    <property type="project" value="TreeGrafter"/>
</dbReference>
<sequence>MNEERNRLRTFESWPANVEVEPQRIAKAGFFSTGLGFEVQCFCCGGKISEWNYGDQVMAKHRALDPQCPFVRNPTRSGNVPLIPGGGEPSSAPSPAPASIRPTRASLTEEEAAQQPQSENRTLRDTAISYRTESARLMSFQTWPIPHIVAPERLAKAGFFYLQQGDKVQCAFCSGMVGHWEEGDDPVEEHRRHFPSCPLNYNIPIGNVPLSAREPRSIQTQDMTELGIQTHRGPKHPKYSTVESRLRTYTDWPTDILPTPQQLAQAGFYHVGTNDQVRCFHCDGGLRHWDPEDDPWTEHARWFSACGYVRLVKGDDFIQQAIAQRPPILPTDDDAHGEDNIPTSIQPPHKVRDVTDEELQGLMETTPAVTALQIGLDASRIKMALRHKMEQTGMPFTTSDALIEAVLGLQMNEEDIESNGSERGHIISDSESEEEEESEAAPIRNNETSVSQPTLNPSRSMPILTDKSDPKSSKSTSPKEETSRANTKSMSHLPSLEEEVRRLKEARLCKICMDEEVGVVFLPCGHLVTCINCAPSLHDCPVCRQLIKATVRTFLS</sequence>
<dbReference type="AlphaFoldDB" id="A0AAD8ERY0"/>
<dbReference type="FunFam" id="3.30.40.10:FF:000184">
    <property type="entry name" value="Baculoviral IAP repeat containing 2"/>
    <property type="match status" value="1"/>
</dbReference>
<feature type="compositionally biased region" description="Polar residues" evidence="7">
    <location>
        <begin position="445"/>
        <end position="459"/>
    </location>
</feature>
<feature type="region of interest" description="Disordered" evidence="7">
    <location>
        <begin position="75"/>
        <end position="122"/>
    </location>
</feature>
<reference evidence="9" key="1">
    <citation type="journal article" date="2023" name="IScience">
        <title>Live-bearing cockroach genome reveals convergent evolutionary mechanisms linked to viviparity in insects and beyond.</title>
        <authorList>
            <person name="Fouks B."/>
            <person name="Harrison M.C."/>
            <person name="Mikhailova A.A."/>
            <person name="Marchal E."/>
            <person name="English S."/>
            <person name="Carruthers M."/>
            <person name="Jennings E.C."/>
            <person name="Chiamaka E.L."/>
            <person name="Frigard R.A."/>
            <person name="Pippel M."/>
            <person name="Attardo G.M."/>
            <person name="Benoit J.B."/>
            <person name="Bornberg-Bauer E."/>
            <person name="Tobe S.S."/>
        </authorList>
    </citation>
    <scope>NUCLEOTIDE SEQUENCE</scope>
    <source>
        <strain evidence="9">Stay&amp;Tobe</strain>
    </source>
</reference>
<dbReference type="GO" id="GO:0008270">
    <property type="term" value="F:zinc ion binding"/>
    <property type="evidence" value="ECO:0007669"/>
    <property type="project" value="UniProtKB-KW"/>
</dbReference>
<dbReference type="Pfam" id="PF13920">
    <property type="entry name" value="zf-C3HC4_3"/>
    <property type="match status" value="1"/>
</dbReference>
<feature type="compositionally biased region" description="Low complexity" evidence="7">
    <location>
        <begin position="89"/>
        <end position="99"/>
    </location>
</feature>
<feature type="compositionally biased region" description="Acidic residues" evidence="7">
    <location>
        <begin position="430"/>
        <end position="439"/>
    </location>
</feature>
<dbReference type="PROSITE" id="PS01282">
    <property type="entry name" value="BIR_REPEAT_1"/>
    <property type="match status" value="1"/>
</dbReference>
<dbReference type="GO" id="GO:0022416">
    <property type="term" value="P:chaeta development"/>
    <property type="evidence" value="ECO:0007669"/>
    <property type="project" value="UniProtKB-ARBA"/>
</dbReference>
<evidence type="ECO:0000256" key="5">
    <source>
        <dbReference type="ARBA" id="ARBA00022833"/>
    </source>
</evidence>
<dbReference type="PANTHER" id="PTHR10044:SF139">
    <property type="entry name" value="DEATH-ASSOCIATED INHIBITOR OF APOPTOSIS 2"/>
    <property type="match status" value="1"/>
</dbReference>
<dbReference type="CDD" id="cd00022">
    <property type="entry name" value="BIR"/>
    <property type="match status" value="3"/>
</dbReference>
<dbReference type="GO" id="GO:0004869">
    <property type="term" value="F:cysteine-type endopeptidase inhibitor activity"/>
    <property type="evidence" value="ECO:0007669"/>
    <property type="project" value="UniProtKB-ARBA"/>
</dbReference>
<keyword evidence="3" id="KW-0479">Metal-binding</keyword>
<evidence type="ECO:0000256" key="3">
    <source>
        <dbReference type="ARBA" id="ARBA00022723"/>
    </source>
</evidence>
<dbReference type="SMART" id="SM00238">
    <property type="entry name" value="BIR"/>
    <property type="match status" value="3"/>
</dbReference>
<feature type="region of interest" description="Disordered" evidence="7">
    <location>
        <begin position="329"/>
        <end position="348"/>
    </location>
</feature>
<evidence type="ECO:0000313" key="10">
    <source>
        <dbReference type="Proteomes" id="UP001233999"/>
    </source>
</evidence>
<dbReference type="Proteomes" id="UP001233999">
    <property type="component" value="Unassembled WGS sequence"/>
</dbReference>
<reference evidence="9" key="2">
    <citation type="submission" date="2023-05" db="EMBL/GenBank/DDBJ databases">
        <authorList>
            <person name="Fouks B."/>
        </authorList>
    </citation>
    <scope>NUCLEOTIDE SEQUENCE</scope>
    <source>
        <strain evidence="9">Stay&amp;Tobe</strain>
        <tissue evidence="9">Testes</tissue>
    </source>
</reference>
<keyword evidence="4 6" id="KW-0863">Zinc-finger</keyword>
<dbReference type="GO" id="GO:0043027">
    <property type="term" value="F:cysteine-type endopeptidase inhibitor activity involved in apoptotic process"/>
    <property type="evidence" value="ECO:0007669"/>
    <property type="project" value="UniProtKB-ARBA"/>
</dbReference>
<dbReference type="SMART" id="SM00184">
    <property type="entry name" value="RING"/>
    <property type="match status" value="1"/>
</dbReference>
<dbReference type="GO" id="GO:0043066">
    <property type="term" value="P:negative regulation of apoptotic process"/>
    <property type="evidence" value="ECO:0007669"/>
    <property type="project" value="TreeGrafter"/>
</dbReference>
<name>A0AAD8ERY0_DIPPU</name>
<gene>
    <name evidence="9" type="ORF">L9F63_009989</name>
</gene>
<evidence type="ECO:0000256" key="2">
    <source>
        <dbReference type="ARBA" id="ARBA00022703"/>
    </source>
</evidence>
<evidence type="ECO:0000256" key="4">
    <source>
        <dbReference type="ARBA" id="ARBA00022771"/>
    </source>
</evidence>
<evidence type="ECO:0000256" key="1">
    <source>
        <dbReference type="ARBA" id="ARBA00006672"/>
    </source>
</evidence>
<organism evidence="9 10">
    <name type="scientific">Diploptera punctata</name>
    <name type="common">Pacific beetle cockroach</name>
    <dbReference type="NCBI Taxonomy" id="6984"/>
    <lineage>
        <taxon>Eukaryota</taxon>
        <taxon>Metazoa</taxon>
        <taxon>Ecdysozoa</taxon>
        <taxon>Arthropoda</taxon>
        <taxon>Hexapoda</taxon>
        <taxon>Insecta</taxon>
        <taxon>Pterygota</taxon>
        <taxon>Neoptera</taxon>
        <taxon>Polyneoptera</taxon>
        <taxon>Dictyoptera</taxon>
        <taxon>Blattodea</taxon>
        <taxon>Blaberoidea</taxon>
        <taxon>Blaberidae</taxon>
        <taxon>Diplopterinae</taxon>
        <taxon>Diploptera</taxon>
    </lineage>
</organism>
<dbReference type="Gene3D" id="1.10.8.10">
    <property type="entry name" value="DNA helicase RuvA subunit, C-terminal domain"/>
    <property type="match status" value="1"/>
</dbReference>
<dbReference type="GO" id="GO:0048471">
    <property type="term" value="C:perinuclear region of cytoplasm"/>
    <property type="evidence" value="ECO:0007669"/>
    <property type="project" value="UniProtKB-ARBA"/>
</dbReference>
<dbReference type="PANTHER" id="PTHR10044">
    <property type="entry name" value="INHIBITOR OF APOPTOSIS"/>
    <property type="match status" value="1"/>
</dbReference>
<dbReference type="Pfam" id="PF00653">
    <property type="entry name" value="BIR"/>
    <property type="match status" value="3"/>
</dbReference>
<dbReference type="EMBL" id="JASPKZ010000802">
    <property type="protein sequence ID" value="KAJ9599517.1"/>
    <property type="molecule type" value="Genomic_DNA"/>
</dbReference>
<evidence type="ECO:0000259" key="8">
    <source>
        <dbReference type="PROSITE" id="PS50089"/>
    </source>
</evidence>
<dbReference type="GO" id="GO:0031625">
    <property type="term" value="F:ubiquitin protein ligase binding"/>
    <property type="evidence" value="ECO:0007669"/>
    <property type="project" value="UniProtKB-ARBA"/>
</dbReference>
<dbReference type="PROSITE" id="PS50089">
    <property type="entry name" value="ZF_RING_2"/>
    <property type="match status" value="1"/>
</dbReference>
<proteinExistence type="inferred from homology"/>
<dbReference type="InterPro" id="IPR001370">
    <property type="entry name" value="BIR_rpt"/>
</dbReference>
<dbReference type="PROSITE" id="PS50143">
    <property type="entry name" value="BIR_REPEAT_2"/>
    <property type="match status" value="3"/>
</dbReference>
<comment type="similarity">
    <text evidence="1">Belongs to the IAP family.</text>
</comment>